<gene>
    <name evidence="2" type="ORF">K460DRAFT_415058</name>
</gene>
<reference evidence="2" key="1">
    <citation type="submission" date="2020-01" db="EMBL/GenBank/DDBJ databases">
        <authorList>
            <consortium name="DOE Joint Genome Institute"/>
            <person name="Haridas S."/>
            <person name="Albert R."/>
            <person name="Binder M."/>
            <person name="Bloem J."/>
            <person name="Labutti K."/>
            <person name="Salamov A."/>
            <person name="Andreopoulos B."/>
            <person name="Baker S.E."/>
            <person name="Barry K."/>
            <person name="Bills G."/>
            <person name="Bluhm B.H."/>
            <person name="Cannon C."/>
            <person name="Castanera R."/>
            <person name="Culley D.E."/>
            <person name="Daum C."/>
            <person name="Ezra D."/>
            <person name="Gonzalez J.B."/>
            <person name="Henrissat B."/>
            <person name="Kuo A."/>
            <person name="Liang C."/>
            <person name="Lipzen A."/>
            <person name="Lutzoni F."/>
            <person name="Magnuson J."/>
            <person name="Mondo S."/>
            <person name="Nolan M."/>
            <person name="Ohm R."/>
            <person name="Pangilinan J."/>
            <person name="Park H.-J."/>
            <person name="Ramirez L."/>
            <person name="Alfaro M."/>
            <person name="Sun H."/>
            <person name="Tritt A."/>
            <person name="Yoshinaga Y."/>
            <person name="Zwiers L.-H."/>
            <person name="Turgeon B.G."/>
            <person name="Goodwin S.B."/>
            <person name="Spatafora J.W."/>
            <person name="Crous P.W."/>
            <person name="Grigoriev I.V."/>
        </authorList>
    </citation>
    <scope>NUCLEOTIDE SEQUENCE</scope>
    <source>
        <strain evidence="2">CBS 394.84</strain>
    </source>
</reference>
<dbReference type="EMBL" id="ML976615">
    <property type="protein sequence ID" value="KAF1848513.1"/>
    <property type="molecule type" value="Genomic_DNA"/>
</dbReference>
<comment type="caution">
    <text evidence="2">The sequence shown here is derived from an EMBL/GenBank/DDBJ whole genome shotgun (WGS) entry which is preliminary data.</text>
</comment>
<name>A0A9P4LBG9_9PLEO</name>
<evidence type="ECO:0000313" key="2">
    <source>
        <dbReference type="EMBL" id="KAF1848513.1"/>
    </source>
</evidence>
<keyword evidence="3" id="KW-1185">Reference proteome</keyword>
<sequence length="139" mass="15623">MSDNEGNKAGAGKGWTDRQRLAYYFNLVEFTKVKLDFANAPRPDGKSVGACRIMVDRLKNTLKDELMVLRAGQPMEDGTPKKAAGMPRKRKAKGDDDESNSTPAKRGRKKKVEVEVETEVGDDDYEQQFQVKAEPRDEE</sequence>
<organism evidence="2 3">
    <name type="scientific">Cucurbitaria berberidis CBS 394.84</name>
    <dbReference type="NCBI Taxonomy" id="1168544"/>
    <lineage>
        <taxon>Eukaryota</taxon>
        <taxon>Fungi</taxon>
        <taxon>Dikarya</taxon>
        <taxon>Ascomycota</taxon>
        <taxon>Pezizomycotina</taxon>
        <taxon>Dothideomycetes</taxon>
        <taxon>Pleosporomycetidae</taxon>
        <taxon>Pleosporales</taxon>
        <taxon>Pleosporineae</taxon>
        <taxon>Cucurbitariaceae</taxon>
        <taxon>Cucurbitaria</taxon>
    </lineage>
</organism>
<dbReference type="OrthoDB" id="5371646at2759"/>
<dbReference type="RefSeq" id="XP_040791076.1">
    <property type="nucleotide sequence ID" value="XM_040937717.1"/>
</dbReference>
<evidence type="ECO:0000256" key="1">
    <source>
        <dbReference type="SAM" id="MobiDB-lite"/>
    </source>
</evidence>
<dbReference type="Proteomes" id="UP000800039">
    <property type="component" value="Unassembled WGS sequence"/>
</dbReference>
<proteinExistence type="predicted"/>
<evidence type="ECO:0000313" key="3">
    <source>
        <dbReference type="Proteomes" id="UP000800039"/>
    </source>
</evidence>
<accession>A0A9P4LBG9</accession>
<dbReference type="GeneID" id="63854967"/>
<protein>
    <submittedName>
        <fullName evidence="2">Uncharacterized protein</fullName>
    </submittedName>
</protein>
<feature type="compositionally biased region" description="Acidic residues" evidence="1">
    <location>
        <begin position="115"/>
        <end position="126"/>
    </location>
</feature>
<feature type="region of interest" description="Disordered" evidence="1">
    <location>
        <begin position="69"/>
        <end position="139"/>
    </location>
</feature>
<dbReference type="AlphaFoldDB" id="A0A9P4LBG9"/>